<dbReference type="Pfam" id="PF13692">
    <property type="entry name" value="Glyco_trans_1_4"/>
    <property type="match status" value="1"/>
</dbReference>
<reference evidence="1 2" key="1">
    <citation type="submission" date="2020-10" db="EMBL/GenBank/DDBJ databases">
        <title>Complete genome sequence of Paludibaculum fermentans P105T, a facultatively anaerobic acidobacterium capable of dissimilatory Fe(III) reduction.</title>
        <authorList>
            <person name="Dedysh S.N."/>
            <person name="Beletsky A.V."/>
            <person name="Kulichevskaya I.S."/>
            <person name="Mardanov A.V."/>
            <person name="Ravin N.V."/>
        </authorList>
    </citation>
    <scope>NUCLEOTIDE SEQUENCE [LARGE SCALE GENOMIC DNA]</scope>
    <source>
        <strain evidence="1 2">P105</strain>
    </source>
</reference>
<name>A0A7S7SIX8_PALFE</name>
<keyword evidence="2" id="KW-1185">Reference proteome</keyword>
<dbReference type="AlphaFoldDB" id="A0A7S7SIX8"/>
<accession>A0A7S7SIX8</accession>
<sequence>MPNHWLQSAKEYVRPYYLKWLFFRLRAQNCPTYFRDCWNYPATSLDSGRTRPDAAGLADPPSNKPDILFLPLADWHTRIQRTQHLALTFASMGYRCFYVNPHLGREFPSVYPFGSKRIVSTIGPRIRELHVHLPREPVFHHRCLSRMESRTLTDAIVRLPFNHAPGPPLVITSFPLWADVAHALKHQWGSQVIYDCHDLMTGFGNIAPDLLHAESGLLDSADLVIFSAQALFDHCRKLHPGIESRSILLRNAVSSTDFAPGHQPAPKTGHAPTIGYVGSLSTWFDIEFIRFAAAARPAWRFVLIGRIENHRIESLRHLPNVHLHGEVPYADLPRHLASFDVGIIPFVRNALTLSTNPIKLYEYFAYGLPVVSATLPEVERYSDLVYLADDPAQFLRQLDAALAENDPTLGSRRREIAGQESWRVRCLDLERRLGQS</sequence>
<organism evidence="1 2">
    <name type="scientific">Paludibaculum fermentans</name>
    <dbReference type="NCBI Taxonomy" id="1473598"/>
    <lineage>
        <taxon>Bacteria</taxon>
        <taxon>Pseudomonadati</taxon>
        <taxon>Acidobacteriota</taxon>
        <taxon>Terriglobia</taxon>
        <taxon>Bryobacterales</taxon>
        <taxon>Bryobacteraceae</taxon>
        <taxon>Paludibaculum</taxon>
    </lineage>
</organism>
<dbReference type="Proteomes" id="UP000593892">
    <property type="component" value="Chromosome"/>
</dbReference>
<dbReference type="KEGG" id="pfer:IRI77_21530"/>
<dbReference type="RefSeq" id="WP_194447075.1">
    <property type="nucleotide sequence ID" value="NZ_CP063849.1"/>
</dbReference>
<dbReference type="SUPFAM" id="SSF53756">
    <property type="entry name" value="UDP-Glycosyltransferase/glycogen phosphorylase"/>
    <property type="match status" value="1"/>
</dbReference>
<protein>
    <submittedName>
        <fullName evidence="1">Glycosyltransferase</fullName>
    </submittedName>
</protein>
<gene>
    <name evidence="1" type="ORF">IRI77_21530</name>
</gene>
<proteinExistence type="predicted"/>
<evidence type="ECO:0000313" key="2">
    <source>
        <dbReference type="Proteomes" id="UP000593892"/>
    </source>
</evidence>
<keyword evidence="1" id="KW-0808">Transferase</keyword>
<evidence type="ECO:0000313" key="1">
    <source>
        <dbReference type="EMBL" id="QOY85405.1"/>
    </source>
</evidence>
<dbReference type="GO" id="GO:0016740">
    <property type="term" value="F:transferase activity"/>
    <property type="evidence" value="ECO:0007669"/>
    <property type="project" value="UniProtKB-KW"/>
</dbReference>
<dbReference type="EMBL" id="CP063849">
    <property type="protein sequence ID" value="QOY85405.1"/>
    <property type="molecule type" value="Genomic_DNA"/>
</dbReference>
<dbReference type="Gene3D" id="3.40.50.2000">
    <property type="entry name" value="Glycogen Phosphorylase B"/>
    <property type="match status" value="2"/>
</dbReference>